<evidence type="ECO:0000259" key="2">
    <source>
        <dbReference type="PROSITE" id="PS50966"/>
    </source>
</evidence>
<evidence type="ECO:0000256" key="1">
    <source>
        <dbReference type="PROSITE-ProRule" id="PRU00325"/>
    </source>
</evidence>
<evidence type="ECO:0000313" key="3">
    <source>
        <dbReference type="EnsemblMetazoa" id="XP_050507271.1"/>
    </source>
</evidence>
<name>A0ABM5KAQ1_DIAVI</name>
<keyword evidence="1" id="KW-0479">Metal-binding</keyword>
<protein>
    <recommendedName>
        <fullName evidence="2">SWIM-type domain-containing protein</fullName>
    </recommendedName>
</protein>
<organism evidence="3 4">
    <name type="scientific">Diabrotica virgifera virgifera</name>
    <name type="common">western corn rootworm</name>
    <dbReference type="NCBI Taxonomy" id="50390"/>
    <lineage>
        <taxon>Eukaryota</taxon>
        <taxon>Metazoa</taxon>
        <taxon>Ecdysozoa</taxon>
        <taxon>Arthropoda</taxon>
        <taxon>Hexapoda</taxon>
        <taxon>Insecta</taxon>
        <taxon>Pterygota</taxon>
        <taxon>Neoptera</taxon>
        <taxon>Endopterygota</taxon>
        <taxon>Coleoptera</taxon>
        <taxon>Polyphaga</taxon>
        <taxon>Cucujiformia</taxon>
        <taxon>Chrysomeloidea</taxon>
        <taxon>Chrysomelidae</taxon>
        <taxon>Galerucinae</taxon>
        <taxon>Diabroticina</taxon>
        <taxon>Diabroticites</taxon>
        <taxon>Diabrotica</taxon>
    </lineage>
</organism>
<dbReference type="Pfam" id="PF09588">
    <property type="entry name" value="YqaJ"/>
    <property type="match status" value="1"/>
</dbReference>
<dbReference type="EnsemblMetazoa" id="XM_050651314.1">
    <property type="protein sequence ID" value="XP_050507271.1"/>
    <property type="gene ID" value="LOC114326897"/>
</dbReference>
<dbReference type="InterPro" id="IPR011335">
    <property type="entry name" value="Restrct_endonuc-II-like"/>
</dbReference>
<reference evidence="3" key="1">
    <citation type="submission" date="2025-05" db="UniProtKB">
        <authorList>
            <consortium name="EnsemblMetazoa"/>
        </authorList>
    </citation>
    <scope>IDENTIFICATION</scope>
</reference>
<dbReference type="CDD" id="cd22343">
    <property type="entry name" value="PDDEXK_lambda_exonuclease-like"/>
    <property type="match status" value="1"/>
</dbReference>
<dbReference type="Gene3D" id="3.90.320.10">
    <property type="match status" value="1"/>
</dbReference>
<dbReference type="GeneID" id="114326897"/>
<sequence length="472" mass="53624">MEISVSDIVEYCGDSKRPLIEGEAVFDANHIFVCGIKSKSTTTVEIFALCLQSSKIHDQPHEIDIKVSGEGTQKTIKCACTCKAGAGQKCKHIIAVLLYVHREKITNLDDLGCTDLQQKWGKLKTHSKELYKDEPMENFCHVKKTEDSVNKSGPSKEVLQACALNLIKGLLHFWCVILFSINIFFTAHPTSEACLHLKRRNAFSNEYVADDLLQASLIHAVINVDVNCSSSFQKMPHLSEEEQVFYKKNILLSIEDAVDLCSKTLGQSNELWKHQRKLRITGSICYNLYTFHKNRHNDSEWFEKINKILYSSFTGNQATLYGVKTEHLAKEKYSAIFNNKIENVGLVVNPKLPWLGFSPDGIVYKDCLIEIKCPVIGQKITAAEAAKTMKCFAGEFPQEFHLKSSHQYYGQIQLGMFLLNLSKCHFCVYSSFDDSISVIEIPYDEEFVGEMINALKLVYFKYFLPTVIKYIQ</sequence>
<dbReference type="PANTHER" id="PTHR46609">
    <property type="entry name" value="EXONUCLEASE, PHAGE-TYPE/RECB, C-TERMINAL DOMAIN-CONTAINING PROTEIN"/>
    <property type="match status" value="1"/>
</dbReference>
<proteinExistence type="predicted"/>
<evidence type="ECO:0000313" key="4">
    <source>
        <dbReference type="Proteomes" id="UP001652700"/>
    </source>
</evidence>
<dbReference type="InterPro" id="IPR051703">
    <property type="entry name" value="NF-kappa-B_Signaling_Reg"/>
</dbReference>
<dbReference type="Pfam" id="PF04434">
    <property type="entry name" value="SWIM"/>
    <property type="match status" value="1"/>
</dbReference>
<dbReference type="PROSITE" id="PS50966">
    <property type="entry name" value="ZF_SWIM"/>
    <property type="match status" value="1"/>
</dbReference>
<dbReference type="PANTHER" id="PTHR46609:SF8">
    <property type="entry name" value="YQAJ VIRAL RECOMBINASE DOMAIN-CONTAINING PROTEIN"/>
    <property type="match status" value="1"/>
</dbReference>
<feature type="domain" description="SWIM-type" evidence="2">
    <location>
        <begin position="65"/>
        <end position="101"/>
    </location>
</feature>
<dbReference type="RefSeq" id="XP_050507271.1">
    <property type="nucleotide sequence ID" value="XM_050651314.1"/>
</dbReference>
<dbReference type="InterPro" id="IPR011604">
    <property type="entry name" value="PDDEXK-like_dom_sf"/>
</dbReference>
<dbReference type="InterPro" id="IPR007527">
    <property type="entry name" value="Znf_SWIM"/>
</dbReference>
<keyword evidence="1" id="KW-0862">Zinc</keyword>
<accession>A0ABM5KAQ1</accession>
<dbReference type="SUPFAM" id="SSF52980">
    <property type="entry name" value="Restriction endonuclease-like"/>
    <property type="match status" value="1"/>
</dbReference>
<keyword evidence="4" id="KW-1185">Reference proteome</keyword>
<keyword evidence="1" id="KW-0863">Zinc-finger</keyword>
<dbReference type="InterPro" id="IPR019080">
    <property type="entry name" value="YqaJ_viral_recombinase"/>
</dbReference>
<dbReference type="Proteomes" id="UP001652700">
    <property type="component" value="Unplaced"/>
</dbReference>